<sequence>MRRVSKVERYLQNTRLTNKLTEKDMSEVSKWPAINPLHWGYNGTVSHVVGENGSAKLSLKNDKQQVEFNTFVNEYVPILRNGAHYKLSPYLFTGILQTLYLNAADLSKKFPVFYGREIVEFSDGGVCTADWVMNSWEKEYNFDQNTMKFDTKKFGLDEKATHPEGWPRLQPRTRYLRDEELKEQRKVDLPLVVVLHGLAGGSHEPIIRSLTENLSRISNGKFQVVVLNTRGCARSKITTKNLFTAYHTMDIREFLQREKERYPNRKLYTVGCSFGATMLANYLGEEGDKSPLSAAVTLCNPWDLLLSALRMTEDWWSKTLFSRNIAQFLTRTVQVNMGELGVPNGSSPDHTPTTQNPSYYKFTPENLEKAKRFKSSLEFDELYTAPALGFPNAMEYYRAASSINRADKIKVPTLVINSRDDPVVGPDQPYSFVEKNPNILFCRTDLGGHLAYLDSNNDSWVTKAISEFLNKFEELVL</sequence>
<comment type="similarity">
    <text evidence="1">Belongs to the AB hydrolase superfamily. AB hydrolase 4 family.</text>
</comment>
<dbReference type="GO" id="GO:0008126">
    <property type="term" value="F:acetylesterase activity"/>
    <property type="evidence" value="ECO:0007669"/>
    <property type="project" value="TreeGrafter"/>
</dbReference>
<dbReference type="PANTHER" id="PTHR10794">
    <property type="entry name" value="ABHYDROLASE DOMAIN-CONTAINING PROTEIN"/>
    <property type="match status" value="1"/>
</dbReference>
<evidence type="ECO:0000256" key="7">
    <source>
        <dbReference type="ARBA" id="ARBA00054277"/>
    </source>
</evidence>
<dbReference type="FunFam" id="3.40.50.1820:FF:000137">
    <property type="entry name" value="EEB1p Acyl-coenzymeA:ethanol O-acyltransferase"/>
    <property type="match status" value="1"/>
</dbReference>
<dbReference type="GO" id="GO:0051793">
    <property type="term" value="P:medium-chain fatty acid catabolic process"/>
    <property type="evidence" value="ECO:0007669"/>
    <property type="project" value="UniProtKB-ARBA"/>
</dbReference>
<dbReference type="Gene3D" id="3.40.50.1820">
    <property type="entry name" value="alpha/beta hydrolase"/>
    <property type="match status" value="1"/>
</dbReference>
<name>A0A6C1E5Y0_SACPS</name>
<dbReference type="InterPro" id="IPR000952">
    <property type="entry name" value="AB_hydrolase_4_CS"/>
</dbReference>
<evidence type="ECO:0000256" key="6">
    <source>
        <dbReference type="ARBA" id="ARBA00050620"/>
    </source>
</evidence>
<dbReference type="SUPFAM" id="SSF53474">
    <property type="entry name" value="alpha/beta-Hydrolases"/>
    <property type="match status" value="1"/>
</dbReference>
<dbReference type="EMBL" id="CP049001">
    <property type="protein sequence ID" value="QID84351.1"/>
    <property type="molecule type" value="Genomic_DNA"/>
</dbReference>
<feature type="active site" description="Charge relay system" evidence="10">
    <location>
        <position position="449"/>
    </location>
</feature>
<dbReference type="OrthoDB" id="5954035at2759"/>
<evidence type="ECO:0000256" key="8">
    <source>
        <dbReference type="ARBA" id="ARBA00066969"/>
    </source>
</evidence>
<feature type="active site" description="Charge relay system" evidence="10">
    <location>
        <position position="421"/>
    </location>
</feature>
<dbReference type="InterPro" id="IPR029058">
    <property type="entry name" value="AB_hydrolase_fold"/>
</dbReference>
<dbReference type="InterPro" id="IPR000073">
    <property type="entry name" value="AB_hydrolase_1"/>
</dbReference>
<dbReference type="Pfam" id="PF00561">
    <property type="entry name" value="Abhydrolase_1"/>
    <property type="match status" value="1"/>
</dbReference>
<evidence type="ECO:0000256" key="3">
    <source>
        <dbReference type="ARBA" id="ARBA00022679"/>
    </source>
</evidence>
<proteinExistence type="inferred from homology"/>
<evidence type="ECO:0000256" key="5">
    <source>
        <dbReference type="ARBA" id="ARBA00023315"/>
    </source>
</evidence>
<protein>
    <recommendedName>
        <fullName evidence="8">alcohol O-acetyltransferase</fullName>
        <ecNumber evidence="8">2.3.1.84</ecNumber>
    </recommendedName>
    <alternativeName>
        <fullName evidence="9">Alcohol O-acetyltransferase</fullName>
    </alternativeName>
</protein>
<keyword evidence="2" id="KW-0719">Serine esterase</keyword>
<evidence type="ECO:0000256" key="4">
    <source>
        <dbReference type="ARBA" id="ARBA00022801"/>
    </source>
</evidence>
<keyword evidence="4" id="KW-0378">Hydrolase</keyword>
<evidence type="ECO:0000313" key="13">
    <source>
        <dbReference type="Proteomes" id="UP000501346"/>
    </source>
</evidence>
<evidence type="ECO:0000256" key="10">
    <source>
        <dbReference type="PIRSR" id="PIRSR005211-1"/>
    </source>
</evidence>
<dbReference type="AlphaFoldDB" id="A0A6C1E5Y0"/>
<dbReference type="EC" id="2.3.1.84" evidence="8"/>
<dbReference type="GO" id="GO:0047372">
    <property type="term" value="F:monoacylglycerol lipase activity"/>
    <property type="evidence" value="ECO:0007669"/>
    <property type="project" value="TreeGrafter"/>
</dbReference>
<evidence type="ECO:0000259" key="11">
    <source>
        <dbReference type="Pfam" id="PF00561"/>
    </source>
</evidence>
<dbReference type="InterPro" id="IPR012020">
    <property type="entry name" value="ABHD4"/>
</dbReference>
<keyword evidence="5" id="KW-0012">Acyltransferase</keyword>
<dbReference type="PIRSF" id="PIRSF005211">
    <property type="entry name" value="Ab_hydro_YheT"/>
    <property type="match status" value="1"/>
</dbReference>
<comment type="function">
    <text evidence="7">Displays enzymatic activity both for medium-chain fatty acid (MCFA) ethyl ester synthesis and hydrolysis (esterase activity). MCFA are toxic for yeast and this enzyme could thus be involved in their detoxification by esterification.</text>
</comment>
<comment type="catalytic activity">
    <reaction evidence="6">
        <text>an aliphatic alcohol + acetyl-CoA = an acetyl ester + CoA</text>
        <dbReference type="Rhea" id="RHEA:17229"/>
        <dbReference type="ChEBI" id="CHEBI:2571"/>
        <dbReference type="ChEBI" id="CHEBI:47622"/>
        <dbReference type="ChEBI" id="CHEBI:57287"/>
        <dbReference type="ChEBI" id="CHEBI:57288"/>
        <dbReference type="EC" id="2.3.1.84"/>
    </reaction>
</comment>
<feature type="domain" description="AB hydrolase-1" evidence="11">
    <location>
        <begin position="190"/>
        <end position="454"/>
    </location>
</feature>
<evidence type="ECO:0000256" key="1">
    <source>
        <dbReference type="ARBA" id="ARBA00010884"/>
    </source>
</evidence>
<evidence type="ECO:0000256" key="2">
    <source>
        <dbReference type="ARBA" id="ARBA00022487"/>
    </source>
</evidence>
<dbReference type="PROSITE" id="PS01133">
    <property type="entry name" value="UPF0017"/>
    <property type="match status" value="1"/>
</dbReference>
<reference evidence="12 13" key="1">
    <citation type="journal article" date="2019" name="BMC Genomics">
        <title>Chromosome level assembly and comparative genome analysis confirm lager-brewing yeasts originated from a single hybridization.</title>
        <authorList>
            <person name="Salazar A.N."/>
            <person name="Gorter de Vries A.R."/>
            <person name="van den Broek M."/>
            <person name="Brouwers N."/>
            <person name="de la Torre Cortes P."/>
            <person name="Kuijpers N.G.A."/>
            <person name="Daran J.G."/>
            <person name="Abeel T."/>
        </authorList>
    </citation>
    <scope>NUCLEOTIDE SEQUENCE [LARGE SCALE GENOMIC DNA]</scope>
    <source>
        <strain evidence="12 13">CBS 1483</strain>
    </source>
</reference>
<feature type="active site" description="Charge relay system" evidence="10">
    <location>
        <position position="273"/>
    </location>
</feature>
<evidence type="ECO:0000313" key="12">
    <source>
        <dbReference type="EMBL" id="QID84351.1"/>
    </source>
</evidence>
<dbReference type="Proteomes" id="UP000501346">
    <property type="component" value="Chromosome SeIV-SeII"/>
</dbReference>
<keyword evidence="3" id="KW-0808">Transferase</keyword>
<organism evidence="12 13">
    <name type="scientific">Saccharomyces pastorianus</name>
    <name type="common">Lager yeast</name>
    <name type="synonym">Saccharomyces cerevisiae x Saccharomyces eubayanus</name>
    <dbReference type="NCBI Taxonomy" id="27292"/>
    <lineage>
        <taxon>Eukaryota</taxon>
        <taxon>Fungi</taxon>
        <taxon>Dikarya</taxon>
        <taxon>Ascomycota</taxon>
        <taxon>Saccharomycotina</taxon>
        <taxon>Saccharomycetes</taxon>
        <taxon>Saccharomycetales</taxon>
        <taxon>Saccharomycetaceae</taxon>
        <taxon>Saccharomyces</taxon>
    </lineage>
</organism>
<accession>A0A6C1E5Y0</accession>
<evidence type="ECO:0000256" key="9">
    <source>
        <dbReference type="ARBA" id="ARBA00080774"/>
    </source>
</evidence>
<dbReference type="PANTHER" id="PTHR10794:SF44">
    <property type="entry name" value="MEDIUM-CHAIN FATTY ACID ETHYL ESTER SYNTHASE_ESTERASE 1-RELATED"/>
    <property type="match status" value="1"/>
</dbReference>
<dbReference type="GO" id="GO:0004026">
    <property type="term" value="F:alcohol O-acetyltransferase activity"/>
    <property type="evidence" value="ECO:0007669"/>
    <property type="project" value="UniProtKB-EC"/>
</dbReference>
<dbReference type="InterPro" id="IPR050960">
    <property type="entry name" value="AB_hydrolase_4_sf"/>
</dbReference>
<keyword evidence="13" id="KW-1185">Reference proteome</keyword>
<dbReference type="GO" id="GO:0051792">
    <property type="term" value="P:medium-chain fatty acid biosynthetic process"/>
    <property type="evidence" value="ECO:0007669"/>
    <property type="project" value="TreeGrafter"/>
</dbReference>
<gene>
    <name evidence="12" type="primary">EHT1_2</name>
    <name evidence="12" type="ORF">GRS66_006852</name>
</gene>